<reference evidence="3" key="2">
    <citation type="journal article" date="2015" name="Data Brief">
        <title>Shoot transcriptome of the giant reed, Arundo donax.</title>
        <authorList>
            <person name="Barrero R.A."/>
            <person name="Guerrero F.D."/>
            <person name="Moolhuijzen P."/>
            <person name="Goolsby J.A."/>
            <person name="Tidwell J."/>
            <person name="Bellgard S.E."/>
            <person name="Bellgard M.I."/>
        </authorList>
    </citation>
    <scope>NUCLEOTIDE SEQUENCE</scope>
    <source>
        <tissue evidence="3">Shoot tissue taken approximately 20 cm above the soil surface</tissue>
    </source>
</reference>
<keyword evidence="2" id="KW-0472">Membrane</keyword>
<protein>
    <submittedName>
        <fullName evidence="3">Eukaryotic translation initiation factor 2 family protein / eIF-2 family protein</fullName>
    </submittedName>
</protein>
<evidence type="ECO:0000313" key="3">
    <source>
        <dbReference type="EMBL" id="JAD90682.1"/>
    </source>
</evidence>
<reference evidence="3" key="1">
    <citation type="submission" date="2014-09" db="EMBL/GenBank/DDBJ databases">
        <authorList>
            <person name="Magalhaes I.L.F."/>
            <person name="Oliveira U."/>
            <person name="Santos F.R."/>
            <person name="Vidigal T.H.D.A."/>
            <person name="Brescovit A.D."/>
            <person name="Santos A.J."/>
        </authorList>
    </citation>
    <scope>NUCLEOTIDE SEQUENCE</scope>
    <source>
        <tissue evidence="3">Shoot tissue taken approximately 20 cm above the soil surface</tissue>
    </source>
</reference>
<evidence type="ECO:0000256" key="2">
    <source>
        <dbReference type="SAM" id="Phobius"/>
    </source>
</evidence>
<keyword evidence="3" id="KW-0396">Initiation factor</keyword>
<accession>A0A0A9E3Y8</accession>
<feature type="transmembrane region" description="Helical" evidence="2">
    <location>
        <begin position="56"/>
        <end position="83"/>
    </location>
</feature>
<dbReference type="GO" id="GO:0003743">
    <property type="term" value="F:translation initiation factor activity"/>
    <property type="evidence" value="ECO:0007669"/>
    <property type="project" value="UniProtKB-KW"/>
</dbReference>
<keyword evidence="2" id="KW-0812">Transmembrane</keyword>
<feature type="transmembrane region" description="Helical" evidence="2">
    <location>
        <begin position="12"/>
        <end position="36"/>
    </location>
</feature>
<proteinExistence type="predicted"/>
<keyword evidence="2" id="KW-1133">Transmembrane helix</keyword>
<keyword evidence="3" id="KW-0648">Protein biosynthesis</keyword>
<evidence type="ECO:0000256" key="1">
    <source>
        <dbReference type="SAM" id="MobiDB-lite"/>
    </source>
</evidence>
<organism evidence="3">
    <name type="scientific">Arundo donax</name>
    <name type="common">Giant reed</name>
    <name type="synonym">Donax arundinaceus</name>
    <dbReference type="NCBI Taxonomy" id="35708"/>
    <lineage>
        <taxon>Eukaryota</taxon>
        <taxon>Viridiplantae</taxon>
        <taxon>Streptophyta</taxon>
        <taxon>Embryophyta</taxon>
        <taxon>Tracheophyta</taxon>
        <taxon>Spermatophyta</taxon>
        <taxon>Magnoliopsida</taxon>
        <taxon>Liliopsida</taxon>
        <taxon>Poales</taxon>
        <taxon>Poaceae</taxon>
        <taxon>PACMAD clade</taxon>
        <taxon>Arundinoideae</taxon>
        <taxon>Arundineae</taxon>
        <taxon>Arundo</taxon>
    </lineage>
</organism>
<dbReference type="AlphaFoldDB" id="A0A0A9E3Y8"/>
<sequence>MQQIGDLRSLPFLVLSSLTGPFFEAAPLVLLIFPLLAPPSSISLFFEFATGGTTFLTAGIAGSALEFSCFWACSAAFLAMGFVSSSSKALVLGKFTSISSQLLASHSSSSSSSSSSGFGSSIS</sequence>
<feature type="region of interest" description="Disordered" evidence="1">
    <location>
        <begin position="104"/>
        <end position="123"/>
    </location>
</feature>
<dbReference type="EMBL" id="GBRH01207213">
    <property type="protein sequence ID" value="JAD90682.1"/>
    <property type="molecule type" value="Transcribed_RNA"/>
</dbReference>
<name>A0A0A9E3Y8_ARUDO</name>